<comment type="caution">
    <text evidence="2">The sequence shown here is derived from an EMBL/GenBank/DDBJ whole genome shotgun (WGS) entry which is preliminary data.</text>
</comment>
<dbReference type="OrthoDB" id="571837at2"/>
<dbReference type="RefSeq" id="WP_106288625.1">
    <property type="nucleotide sequence ID" value="NZ_CAWNTC010000030.1"/>
</dbReference>
<sequence>MTIYSPLRYRRFTASQTETIHQLIGFRLRQEWFALPINTIQKIIPLGKVYGDPKGTGISLTNYEGQEVLVIDVGYQIFGDILSVDLDQTEPRFLVIIASTNGKLIGLPIDSPPSVLRVPESSLTVLPETYLERGNIKCISSTMIQMSDRPPLFLLDPNLLKCLNYSN</sequence>
<dbReference type="PROSITE" id="PS50851">
    <property type="entry name" value="CHEW"/>
    <property type="match status" value="1"/>
</dbReference>
<proteinExistence type="predicted"/>
<protein>
    <submittedName>
        <fullName evidence="2">Chemotaxis protein CheW</fullName>
    </submittedName>
</protein>
<dbReference type="Gene3D" id="2.40.50.180">
    <property type="entry name" value="CheA-289, Domain 4"/>
    <property type="match status" value="1"/>
</dbReference>
<dbReference type="Pfam" id="PF01584">
    <property type="entry name" value="CheW"/>
    <property type="match status" value="1"/>
</dbReference>
<feature type="domain" description="CheW-like" evidence="1">
    <location>
        <begin position="20"/>
        <end position="166"/>
    </location>
</feature>
<evidence type="ECO:0000259" key="1">
    <source>
        <dbReference type="PROSITE" id="PS50851"/>
    </source>
</evidence>
<accession>A0A2T1C4C5</accession>
<dbReference type="GO" id="GO:0006935">
    <property type="term" value="P:chemotaxis"/>
    <property type="evidence" value="ECO:0007669"/>
    <property type="project" value="InterPro"/>
</dbReference>
<dbReference type="InterPro" id="IPR002545">
    <property type="entry name" value="CheW-lke_dom"/>
</dbReference>
<name>A0A2T1C4C5_9CYAN</name>
<dbReference type="InterPro" id="IPR036061">
    <property type="entry name" value="CheW-like_dom_sf"/>
</dbReference>
<evidence type="ECO:0000313" key="3">
    <source>
        <dbReference type="Proteomes" id="UP000238762"/>
    </source>
</evidence>
<dbReference type="GO" id="GO:0007165">
    <property type="term" value="P:signal transduction"/>
    <property type="evidence" value="ECO:0007669"/>
    <property type="project" value="InterPro"/>
</dbReference>
<keyword evidence="3" id="KW-1185">Reference proteome</keyword>
<dbReference type="AlphaFoldDB" id="A0A2T1C4C5"/>
<dbReference type="EMBL" id="PVWJ01000044">
    <property type="protein sequence ID" value="PSB02973.1"/>
    <property type="molecule type" value="Genomic_DNA"/>
</dbReference>
<evidence type="ECO:0000313" key="2">
    <source>
        <dbReference type="EMBL" id="PSB02973.1"/>
    </source>
</evidence>
<reference evidence="2 3" key="1">
    <citation type="submission" date="2018-02" db="EMBL/GenBank/DDBJ databases">
        <authorList>
            <person name="Cohen D.B."/>
            <person name="Kent A.D."/>
        </authorList>
    </citation>
    <scope>NUCLEOTIDE SEQUENCE [LARGE SCALE GENOMIC DNA]</scope>
    <source>
        <strain evidence="2 3">CCAP 1448/3</strain>
    </source>
</reference>
<reference evidence="2 3" key="2">
    <citation type="submission" date="2018-03" db="EMBL/GenBank/DDBJ databases">
        <title>The ancient ancestry and fast evolution of plastids.</title>
        <authorList>
            <person name="Moore K.R."/>
            <person name="Magnabosco C."/>
            <person name="Momper L."/>
            <person name="Gold D.A."/>
            <person name="Bosak T."/>
            <person name="Fournier G.P."/>
        </authorList>
    </citation>
    <scope>NUCLEOTIDE SEQUENCE [LARGE SCALE GENOMIC DNA]</scope>
    <source>
        <strain evidence="2 3">CCAP 1448/3</strain>
    </source>
</reference>
<dbReference type="SUPFAM" id="SSF50341">
    <property type="entry name" value="CheW-like"/>
    <property type="match status" value="1"/>
</dbReference>
<gene>
    <name evidence="2" type="ORF">C7B64_10620</name>
</gene>
<dbReference type="Gene3D" id="2.30.30.40">
    <property type="entry name" value="SH3 Domains"/>
    <property type="match status" value="1"/>
</dbReference>
<organism evidence="2 3">
    <name type="scientific">Merismopedia glauca CCAP 1448/3</name>
    <dbReference type="NCBI Taxonomy" id="1296344"/>
    <lineage>
        <taxon>Bacteria</taxon>
        <taxon>Bacillati</taxon>
        <taxon>Cyanobacteriota</taxon>
        <taxon>Cyanophyceae</taxon>
        <taxon>Synechococcales</taxon>
        <taxon>Merismopediaceae</taxon>
        <taxon>Merismopedia</taxon>
    </lineage>
</organism>
<dbReference type="Proteomes" id="UP000238762">
    <property type="component" value="Unassembled WGS sequence"/>
</dbReference>
<dbReference type="SMART" id="SM00260">
    <property type="entry name" value="CheW"/>
    <property type="match status" value="1"/>
</dbReference>